<feature type="transmembrane region" description="Helical" evidence="1">
    <location>
        <begin position="89"/>
        <end position="108"/>
    </location>
</feature>
<sequence length="110" mass="12204">MATLKETVYELLRKWVSRIHVGDEHSAMMSGYLVGELQLIAFLFILAVLFRVFAIPLAVVVLLAVAASALYFAPIAIGFERENLSNFNLVMFWLVLYLAALSTIPLWGGG</sequence>
<reference evidence="2 3" key="1">
    <citation type="submission" date="2018-06" db="EMBL/GenBank/DDBJ databases">
        <title>Extensive metabolic versatility and redundancy in microbially diverse, dynamic hydrothermal sediments.</title>
        <authorList>
            <person name="Dombrowski N."/>
            <person name="Teske A."/>
            <person name="Baker B.J."/>
        </authorList>
    </citation>
    <scope>NUCLEOTIDE SEQUENCE [LARGE SCALE GENOMIC DNA]</scope>
    <source>
        <strain evidence="2">B66_G16</strain>
    </source>
</reference>
<keyword evidence="1" id="KW-1133">Transmembrane helix</keyword>
<name>A0A497EQR1_9CREN</name>
<organism evidence="2 3">
    <name type="scientific">Thermoproteota archaeon</name>
    <dbReference type="NCBI Taxonomy" id="2056631"/>
    <lineage>
        <taxon>Archaea</taxon>
        <taxon>Thermoproteota</taxon>
    </lineage>
</organism>
<gene>
    <name evidence="2" type="ORF">DRJ31_05960</name>
</gene>
<dbReference type="Proteomes" id="UP000278475">
    <property type="component" value="Unassembled WGS sequence"/>
</dbReference>
<evidence type="ECO:0000313" key="2">
    <source>
        <dbReference type="EMBL" id="RLE49040.1"/>
    </source>
</evidence>
<comment type="caution">
    <text evidence="2">The sequence shown here is derived from an EMBL/GenBank/DDBJ whole genome shotgun (WGS) entry which is preliminary data.</text>
</comment>
<keyword evidence="1" id="KW-0812">Transmembrane</keyword>
<keyword evidence="1" id="KW-0472">Membrane</keyword>
<accession>A0A497EQR1</accession>
<protein>
    <submittedName>
        <fullName evidence="2">Uncharacterized protein</fullName>
    </submittedName>
</protein>
<dbReference type="AlphaFoldDB" id="A0A497EQR1"/>
<feature type="transmembrane region" description="Helical" evidence="1">
    <location>
        <begin position="31"/>
        <end position="50"/>
    </location>
</feature>
<feature type="transmembrane region" description="Helical" evidence="1">
    <location>
        <begin position="57"/>
        <end position="77"/>
    </location>
</feature>
<dbReference type="EMBL" id="QMQV01000050">
    <property type="protein sequence ID" value="RLE49040.1"/>
    <property type="molecule type" value="Genomic_DNA"/>
</dbReference>
<evidence type="ECO:0000256" key="1">
    <source>
        <dbReference type="SAM" id="Phobius"/>
    </source>
</evidence>
<evidence type="ECO:0000313" key="3">
    <source>
        <dbReference type="Proteomes" id="UP000278475"/>
    </source>
</evidence>
<proteinExistence type="predicted"/>